<evidence type="ECO:0000313" key="2">
    <source>
        <dbReference type="Proteomes" id="UP000683360"/>
    </source>
</evidence>
<gene>
    <name evidence="1" type="ORF">MEDL_57224</name>
</gene>
<dbReference type="PANTHER" id="PTHR34717">
    <property type="entry name" value="EG:BACR7A4.20 PROTEIN"/>
    <property type="match status" value="1"/>
</dbReference>
<dbReference type="Proteomes" id="UP000683360">
    <property type="component" value="Unassembled WGS sequence"/>
</dbReference>
<dbReference type="AlphaFoldDB" id="A0A8S3UGL5"/>
<comment type="caution">
    <text evidence="1">The sequence shown here is derived from an EMBL/GenBank/DDBJ whole genome shotgun (WGS) entry which is preliminary data.</text>
</comment>
<proteinExistence type="predicted"/>
<protein>
    <submittedName>
        <fullName evidence="1">Uncharacterized protein</fullName>
    </submittedName>
</protein>
<accession>A0A8S3UGL5</accession>
<dbReference type="OrthoDB" id="6141848at2759"/>
<dbReference type="PANTHER" id="PTHR34717:SF1">
    <property type="entry name" value="EG:BACR7A4.20 PROTEIN"/>
    <property type="match status" value="1"/>
</dbReference>
<keyword evidence="2" id="KW-1185">Reference proteome</keyword>
<name>A0A8S3UGL5_MYTED</name>
<dbReference type="EMBL" id="CAJPWZ010002762">
    <property type="protein sequence ID" value="CAG2245191.1"/>
    <property type="molecule type" value="Genomic_DNA"/>
</dbReference>
<reference evidence="1" key="1">
    <citation type="submission" date="2021-03" db="EMBL/GenBank/DDBJ databases">
        <authorList>
            <person name="Bekaert M."/>
        </authorList>
    </citation>
    <scope>NUCLEOTIDE SEQUENCE</scope>
</reference>
<evidence type="ECO:0000313" key="1">
    <source>
        <dbReference type="EMBL" id="CAG2245191.1"/>
    </source>
</evidence>
<organism evidence="1 2">
    <name type="scientific">Mytilus edulis</name>
    <name type="common">Blue mussel</name>
    <dbReference type="NCBI Taxonomy" id="6550"/>
    <lineage>
        <taxon>Eukaryota</taxon>
        <taxon>Metazoa</taxon>
        <taxon>Spiralia</taxon>
        <taxon>Lophotrochozoa</taxon>
        <taxon>Mollusca</taxon>
        <taxon>Bivalvia</taxon>
        <taxon>Autobranchia</taxon>
        <taxon>Pteriomorphia</taxon>
        <taxon>Mytilida</taxon>
        <taxon>Mytiloidea</taxon>
        <taxon>Mytilidae</taxon>
        <taxon>Mytilinae</taxon>
        <taxon>Mytilus</taxon>
    </lineage>
</organism>
<sequence length="595" mass="68284">MLWTVIAGGGGIILLWQFIKPQPKPIDGVYRQPGKWYHVKKFIFKLLLKRNQQKNKKKKAVDVESYSSRGYGMGINDIHVLEKVQNLEKDPYAIDAVYYGGFSKEGTRLALRMGRRHNRQSEVWLVMEIPGIGRLQHPLHPDTLVSNVSNNEYTAGGINIEIIEPMKKWKISYNGQLRFDGTERLVHVQMSLIWQTVTDPFSFDTDMNQSALADAVSRELWTKQFWDALRSKHQTHYELWGELHGKVKVDGFDEKFVTLKTIRDHSFGIRDWRTFYRYSIHFIYLENGTMIQVGVVSQPAALSQYILDDADCNTGSNLGLYRRTAYIKNGKTVDLEGNIFHPLFSMNRYILNQVGVTVKFYRSRPEFYLMSVDEDADYYLEIEDMYLSIAKIHVHPGIVYGHDSILRTVNAKYPIVQNDVRTISLPAGQISFNFNNIFQNNRPNKVLIAFTGSQNIAGDYSLCPWTFKHCHLSEINLKVEGVPVSGNPVRVKFDSSSGESSIVGIRNLFEVAGKTLQDCGNGLNRDSFSEGYALYAFQLEPIFEGLDYLTLKRNERVNLECTFDSPLTEPTTIIIYSEFSGYFEITQTRDIIIQE</sequence>